<evidence type="ECO:0000313" key="1">
    <source>
        <dbReference type="EMBL" id="MEP1062264.1"/>
    </source>
</evidence>
<dbReference type="EMBL" id="JAMPLM010000059">
    <property type="protein sequence ID" value="MEP1062264.1"/>
    <property type="molecule type" value="Genomic_DNA"/>
</dbReference>
<dbReference type="InterPro" id="IPR027417">
    <property type="entry name" value="P-loop_NTPase"/>
</dbReference>
<sequence length="362" mass="40713">MASEIASRAVLKELVERLAVGESLTQKEWRQLEAATLQDTRRAIAFGITAETIHTTLQARSRLLQAVYPSIEQFCQRHASLSANVIETLWHLWLPLAVWLKTRRQAVDRPWVQGILGGQGTGKTTLGAILVLILQLCGYKTVSLSLDDFYKMYDERLRLREHDPRLLWRGPPGTHDLELGLQTLDALRQLAPEQPIALPRFDKALHNGAGDRIAPTLVSGADIILFEGWFVGVRPVDPAVFEQAIAPIITASDRAFAHDMNTKLTDYLPLWQRLDSLIVLHPVDYRLSKQWRKQAEQQMRASGKPGMSDAEIDVFVEYFWKALHPELLIKPLVVKPGWADLVIDIQADHTAGAVYRGGETNT</sequence>
<dbReference type="SUPFAM" id="SSF52540">
    <property type="entry name" value="P-loop containing nucleoside triphosphate hydrolases"/>
    <property type="match status" value="1"/>
</dbReference>
<dbReference type="PANTHER" id="PTHR10285">
    <property type="entry name" value="URIDINE KINASE"/>
    <property type="match status" value="1"/>
</dbReference>
<keyword evidence="1" id="KW-0808">Transferase</keyword>
<proteinExistence type="predicted"/>
<evidence type="ECO:0000313" key="2">
    <source>
        <dbReference type="Proteomes" id="UP001476950"/>
    </source>
</evidence>
<accession>A0ABV0KVJ8</accession>
<dbReference type="Proteomes" id="UP001476950">
    <property type="component" value="Unassembled WGS sequence"/>
</dbReference>
<dbReference type="GO" id="GO:0016301">
    <property type="term" value="F:kinase activity"/>
    <property type="evidence" value="ECO:0007669"/>
    <property type="project" value="UniProtKB-KW"/>
</dbReference>
<dbReference type="Gene3D" id="3.40.50.300">
    <property type="entry name" value="P-loop containing nucleotide triphosphate hydrolases"/>
    <property type="match status" value="1"/>
</dbReference>
<keyword evidence="1" id="KW-0418">Kinase</keyword>
<gene>
    <name evidence="1" type="ORF">NDI38_28230</name>
</gene>
<comment type="caution">
    <text evidence="1">The sequence shown here is derived from an EMBL/GenBank/DDBJ whole genome shotgun (WGS) entry which is preliminary data.</text>
</comment>
<name>A0ABV0KVJ8_9CYAN</name>
<protein>
    <submittedName>
        <fullName evidence="1">Glycerate kinase</fullName>
    </submittedName>
</protein>
<dbReference type="RefSeq" id="WP_190450223.1">
    <property type="nucleotide sequence ID" value="NZ_JAMPLM010000059.1"/>
</dbReference>
<keyword evidence="2" id="KW-1185">Reference proteome</keyword>
<organism evidence="1 2">
    <name type="scientific">Stenomitos frigidus AS-A4</name>
    <dbReference type="NCBI Taxonomy" id="2933935"/>
    <lineage>
        <taxon>Bacteria</taxon>
        <taxon>Bacillati</taxon>
        <taxon>Cyanobacteriota</taxon>
        <taxon>Cyanophyceae</taxon>
        <taxon>Leptolyngbyales</taxon>
        <taxon>Leptolyngbyaceae</taxon>
        <taxon>Stenomitos</taxon>
    </lineage>
</organism>
<reference evidence="1 2" key="1">
    <citation type="submission" date="2022-04" db="EMBL/GenBank/DDBJ databases">
        <title>Positive selection, recombination, and allopatry shape intraspecific diversity of widespread and dominant cyanobacteria.</title>
        <authorList>
            <person name="Wei J."/>
            <person name="Shu W."/>
            <person name="Hu C."/>
        </authorList>
    </citation>
    <scope>NUCLEOTIDE SEQUENCE [LARGE SCALE GENOMIC DNA]</scope>
    <source>
        <strain evidence="1 2">AS-A4</strain>
    </source>
</reference>